<keyword evidence="1" id="KW-0732">Signal</keyword>
<accession>A0ABU3Y7V2</accession>
<feature type="chain" id="PRO_5045961330" evidence="1">
    <location>
        <begin position="21"/>
        <end position="137"/>
    </location>
</feature>
<reference evidence="2 3" key="1">
    <citation type="submission" date="2023-10" db="EMBL/GenBank/DDBJ databases">
        <title>Sphingomonas sp. HF-S4 16S ribosomal RNA gene Genome sequencing and assembly.</title>
        <authorList>
            <person name="Lee H."/>
        </authorList>
    </citation>
    <scope>NUCLEOTIDE SEQUENCE [LARGE SCALE GENOMIC DNA]</scope>
    <source>
        <strain evidence="2 3">HF-S4</strain>
    </source>
</reference>
<dbReference type="RefSeq" id="WP_317226647.1">
    <property type="nucleotide sequence ID" value="NZ_JAWJEJ010000001.1"/>
</dbReference>
<protein>
    <submittedName>
        <fullName evidence="2">Uncharacterized protein</fullName>
    </submittedName>
</protein>
<name>A0ABU3Y7V2_9SPHN</name>
<evidence type="ECO:0000313" key="3">
    <source>
        <dbReference type="Proteomes" id="UP001273531"/>
    </source>
</evidence>
<evidence type="ECO:0000256" key="1">
    <source>
        <dbReference type="SAM" id="SignalP"/>
    </source>
</evidence>
<proteinExistence type="predicted"/>
<gene>
    <name evidence="2" type="ORF">RZN05_10925</name>
</gene>
<dbReference type="EMBL" id="JAWJEJ010000001">
    <property type="protein sequence ID" value="MDV3457498.1"/>
    <property type="molecule type" value="Genomic_DNA"/>
</dbReference>
<keyword evidence="3" id="KW-1185">Reference proteome</keyword>
<dbReference type="Proteomes" id="UP001273531">
    <property type="component" value="Unassembled WGS sequence"/>
</dbReference>
<comment type="caution">
    <text evidence="2">The sequence shown here is derived from an EMBL/GenBank/DDBJ whole genome shotgun (WGS) entry which is preliminary data.</text>
</comment>
<evidence type="ECO:0000313" key="2">
    <source>
        <dbReference type="EMBL" id="MDV3457498.1"/>
    </source>
</evidence>
<feature type="signal peptide" evidence="1">
    <location>
        <begin position="1"/>
        <end position="20"/>
    </location>
</feature>
<sequence length="137" mass="14303">MKQLLGFAALALLVASPAAAQSKPAMNPAQAIAAAASGDVEGVFEFQVGSVGESGFAVYLNSSADYRDPANLTVELKPGAIAELKTRLGGEPRELLAGKRIRVTGVAKRVPIPRRDGTVYHQTRIDAETASQIEVTG</sequence>
<organism evidence="2 3">
    <name type="scientific">Sphingomonas agrestis</name>
    <dbReference type="NCBI Taxonomy" id="3080540"/>
    <lineage>
        <taxon>Bacteria</taxon>
        <taxon>Pseudomonadati</taxon>
        <taxon>Pseudomonadota</taxon>
        <taxon>Alphaproteobacteria</taxon>
        <taxon>Sphingomonadales</taxon>
        <taxon>Sphingomonadaceae</taxon>
        <taxon>Sphingomonas</taxon>
    </lineage>
</organism>